<sequence>APYILSDGTPRAGDDEDEGETAAIAAVRANLVAVLALLYDTPASDAHNPWTELAEWLWSHQSAWAGAAIQERLGHETVRGMSPGEHRRAIAQYLAGTDRAELRARSAQSLIAFAQELARAVVDTLDLPGASRARRELLLALRPVDDPAALLPASLPAGGRRVMLPHPSDEHYEVFSSGHYQALREALYDNRFGDADGSPWPTARLTRGGISAQAQLRPPGVDGLTTVAPDQLETWKAEMWKQREQLSDSDADALDALSAIWLYQARSEYDRAVAHVDGLLEMRGIKQRKRGEHHRVGYTQDQRQDMMQALVHIQNLYITITLDGDAKDVARADGMTRVIQSRAFVITDRVGAIDATGTMVDIEAFVFRPGEVFARFLTGPGSQTAFLSAMALRYDPYRQKWEKRLARYLSWQWRVKARANQLARPYRIATLLDAAGQELNRQKPVLTRERLEKALDTLQDDGVISGWRYDRWEESRAQGRGWWPAWLEATVLIAPPTT</sequence>
<protein>
    <submittedName>
        <fullName evidence="1">Uncharacterized protein</fullName>
    </submittedName>
</protein>
<feature type="non-terminal residue" evidence="1">
    <location>
        <position position="1"/>
    </location>
</feature>
<feature type="non-terminal residue" evidence="1">
    <location>
        <position position="498"/>
    </location>
</feature>
<reference evidence="1" key="1">
    <citation type="submission" date="2020-02" db="EMBL/GenBank/DDBJ databases">
        <authorList>
            <person name="Meier V. D."/>
        </authorList>
    </citation>
    <scope>NUCLEOTIDE SEQUENCE</scope>
    <source>
        <strain evidence="1">AVDCRST_MAG88</strain>
    </source>
</reference>
<dbReference type="EMBL" id="CADCWM010000153">
    <property type="protein sequence ID" value="CAA9546826.1"/>
    <property type="molecule type" value="Genomic_DNA"/>
</dbReference>
<gene>
    <name evidence="1" type="ORF">AVDCRST_MAG88-461</name>
</gene>
<dbReference type="AlphaFoldDB" id="A0A6J4UFF7"/>
<evidence type="ECO:0000313" key="1">
    <source>
        <dbReference type="EMBL" id="CAA9546826.1"/>
    </source>
</evidence>
<accession>A0A6J4UFF7</accession>
<proteinExistence type="predicted"/>
<name>A0A6J4UFF7_9BACT</name>
<organism evidence="1">
    <name type="scientific">uncultured Thermomicrobiales bacterium</name>
    <dbReference type="NCBI Taxonomy" id="1645740"/>
    <lineage>
        <taxon>Bacteria</taxon>
        <taxon>Pseudomonadati</taxon>
        <taxon>Thermomicrobiota</taxon>
        <taxon>Thermomicrobia</taxon>
        <taxon>Thermomicrobiales</taxon>
        <taxon>environmental samples</taxon>
    </lineage>
</organism>